<dbReference type="Proteomes" id="UP000789702">
    <property type="component" value="Unassembled WGS sequence"/>
</dbReference>
<keyword evidence="2" id="KW-1185">Reference proteome</keyword>
<sequence>SGNCIWCPNDLQTPEHFAIECQVSSLIWKETYSFLNIISEKTPSTLKEVFQILDTPHSQ</sequence>
<evidence type="ECO:0000313" key="1">
    <source>
        <dbReference type="EMBL" id="CAG8724994.1"/>
    </source>
</evidence>
<protein>
    <submittedName>
        <fullName evidence="1">17349_t:CDS:1</fullName>
    </submittedName>
</protein>
<organism evidence="1 2">
    <name type="scientific">Dentiscutata heterogama</name>
    <dbReference type="NCBI Taxonomy" id="1316150"/>
    <lineage>
        <taxon>Eukaryota</taxon>
        <taxon>Fungi</taxon>
        <taxon>Fungi incertae sedis</taxon>
        <taxon>Mucoromycota</taxon>
        <taxon>Glomeromycotina</taxon>
        <taxon>Glomeromycetes</taxon>
        <taxon>Diversisporales</taxon>
        <taxon>Gigasporaceae</taxon>
        <taxon>Dentiscutata</taxon>
    </lineage>
</organism>
<name>A0ACA9PXA3_9GLOM</name>
<accession>A0ACA9PXA3</accession>
<feature type="non-terminal residue" evidence="1">
    <location>
        <position position="1"/>
    </location>
</feature>
<evidence type="ECO:0000313" key="2">
    <source>
        <dbReference type="Proteomes" id="UP000789702"/>
    </source>
</evidence>
<dbReference type="EMBL" id="CAJVPU010034355">
    <property type="protein sequence ID" value="CAG8724994.1"/>
    <property type="molecule type" value="Genomic_DNA"/>
</dbReference>
<gene>
    <name evidence="1" type="ORF">DHETER_LOCUS13061</name>
</gene>
<comment type="caution">
    <text evidence="1">The sequence shown here is derived from an EMBL/GenBank/DDBJ whole genome shotgun (WGS) entry which is preliminary data.</text>
</comment>
<proteinExistence type="predicted"/>
<feature type="non-terminal residue" evidence="1">
    <location>
        <position position="59"/>
    </location>
</feature>
<reference evidence="1" key="1">
    <citation type="submission" date="2021-06" db="EMBL/GenBank/DDBJ databases">
        <authorList>
            <person name="Kallberg Y."/>
            <person name="Tangrot J."/>
            <person name="Rosling A."/>
        </authorList>
    </citation>
    <scope>NUCLEOTIDE SEQUENCE</scope>
    <source>
        <strain evidence="1">IL203A</strain>
    </source>
</reference>